<dbReference type="Pfam" id="PF00692">
    <property type="entry name" value="dUTPase"/>
    <property type="match status" value="1"/>
</dbReference>
<dbReference type="NCBIfam" id="NF001862">
    <property type="entry name" value="PRK00601.1"/>
    <property type="match status" value="1"/>
</dbReference>
<proteinExistence type="inferred from homology"/>
<dbReference type="RefSeq" id="WP_141148174.1">
    <property type="nucleotide sequence ID" value="NZ_VHLG01000003.1"/>
</dbReference>
<dbReference type="Proteomes" id="UP000318801">
    <property type="component" value="Unassembled WGS sequence"/>
</dbReference>
<dbReference type="InterPro" id="IPR029054">
    <property type="entry name" value="dUTPase-like"/>
</dbReference>
<evidence type="ECO:0000256" key="6">
    <source>
        <dbReference type="ARBA" id="ARBA00047686"/>
    </source>
</evidence>
<gene>
    <name evidence="7" type="primary">dut</name>
    <name evidence="9" type="ORF">FJU08_06450</name>
</gene>
<keyword evidence="4 7" id="KW-0460">Magnesium</keyword>
<dbReference type="GO" id="GO:0046081">
    <property type="term" value="P:dUTP catabolic process"/>
    <property type="evidence" value="ECO:0007669"/>
    <property type="project" value="InterPro"/>
</dbReference>
<evidence type="ECO:0000313" key="10">
    <source>
        <dbReference type="Proteomes" id="UP000318801"/>
    </source>
</evidence>
<dbReference type="GO" id="GO:0004170">
    <property type="term" value="F:dUTP diphosphatase activity"/>
    <property type="evidence" value="ECO:0007669"/>
    <property type="project" value="UniProtKB-UniRule"/>
</dbReference>
<dbReference type="GO" id="GO:0000287">
    <property type="term" value="F:magnesium ion binding"/>
    <property type="evidence" value="ECO:0007669"/>
    <property type="project" value="UniProtKB-UniRule"/>
</dbReference>
<evidence type="ECO:0000256" key="7">
    <source>
        <dbReference type="HAMAP-Rule" id="MF_00116"/>
    </source>
</evidence>
<evidence type="ECO:0000259" key="8">
    <source>
        <dbReference type="Pfam" id="PF00692"/>
    </source>
</evidence>
<dbReference type="PANTHER" id="PTHR11241">
    <property type="entry name" value="DEOXYURIDINE 5'-TRIPHOSPHATE NUCLEOTIDOHYDROLASE"/>
    <property type="match status" value="1"/>
</dbReference>
<comment type="cofactor">
    <cofactor evidence="7">
        <name>Mg(2+)</name>
        <dbReference type="ChEBI" id="CHEBI:18420"/>
    </cofactor>
</comment>
<feature type="binding site" evidence="7">
    <location>
        <begin position="74"/>
        <end position="76"/>
    </location>
    <ligand>
        <name>substrate</name>
    </ligand>
</feature>
<dbReference type="FunFam" id="2.70.40.10:FF:000002">
    <property type="entry name" value="dUTP diphosphatase"/>
    <property type="match status" value="1"/>
</dbReference>
<dbReference type="SUPFAM" id="SSF51283">
    <property type="entry name" value="dUTPase-like"/>
    <property type="match status" value="1"/>
</dbReference>
<dbReference type="HAMAP" id="MF_00116">
    <property type="entry name" value="dUTPase_bact"/>
    <property type="match status" value="1"/>
</dbReference>
<feature type="domain" description="dUTPase-like" evidence="8">
    <location>
        <begin position="25"/>
        <end position="153"/>
    </location>
</feature>
<dbReference type="Gene3D" id="2.70.40.10">
    <property type="match status" value="1"/>
</dbReference>
<dbReference type="InterPro" id="IPR036157">
    <property type="entry name" value="dUTPase-like_sf"/>
</dbReference>
<evidence type="ECO:0000256" key="1">
    <source>
        <dbReference type="ARBA" id="ARBA00006581"/>
    </source>
</evidence>
<comment type="catalytic activity">
    <reaction evidence="6 7">
        <text>dUTP + H2O = dUMP + diphosphate + H(+)</text>
        <dbReference type="Rhea" id="RHEA:10248"/>
        <dbReference type="ChEBI" id="CHEBI:15377"/>
        <dbReference type="ChEBI" id="CHEBI:15378"/>
        <dbReference type="ChEBI" id="CHEBI:33019"/>
        <dbReference type="ChEBI" id="CHEBI:61555"/>
        <dbReference type="ChEBI" id="CHEBI:246422"/>
        <dbReference type="EC" id="3.6.1.23"/>
    </reaction>
</comment>
<accession>A0A506UEK6</accession>
<feature type="binding site" evidence="7">
    <location>
        <begin position="91"/>
        <end position="93"/>
    </location>
    <ligand>
        <name>substrate</name>
    </ligand>
</feature>
<dbReference type="AlphaFoldDB" id="A0A506UEK6"/>
<comment type="function">
    <text evidence="7">This enzyme is involved in nucleotide metabolism: it produces dUMP, the immediate precursor of thymidine nucleotides and it decreases the intracellular concentration of dUTP so that uracil cannot be incorporated into DNA.</text>
</comment>
<dbReference type="InterPro" id="IPR033704">
    <property type="entry name" value="dUTPase_trimeric"/>
</dbReference>
<dbReference type="CDD" id="cd07557">
    <property type="entry name" value="trimeric_dUTPase"/>
    <property type="match status" value="1"/>
</dbReference>
<comment type="pathway">
    <text evidence="7">Pyrimidine metabolism; dUMP biosynthesis; dUMP from dCTP (dUTP route): step 2/2.</text>
</comment>
<feature type="binding site" evidence="7">
    <location>
        <position position="87"/>
    </location>
    <ligand>
        <name>substrate</name>
    </ligand>
</feature>
<dbReference type="EC" id="3.6.1.23" evidence="7"/>
<sequence>MNKMLDDLPALKLKRLDNAKGIEPPAYETAGSAGMDIRAAIDEPLTLAPGKRALVPTGFVFEIPEGFEAQVRPRSGLAIKNGITCLNSPGTIDSDYRGEVKVILINHGDADFVIERGMRIAQIVIAPVTQLKIALVSDVTDTLRGSGGFGSTGV</sequence>
<keyword evidence="3 7" id="KW-0378">Hydrolase</keyword>
<keyword evidence="5 7" id="KW-0546">Nucleotide metabolism</keyword>
<dbReference type="OrthoDB" id="9809956at2"/>
<evidence type="ECO:0000256" key="5">
    <source>
        <dbReference type="ARBA" id="ARBA00023080"/>
    </source>
</evidence>
<dbReference type="PANTHER" id="PTHR11241:SF0">
    <property type="entry name" value="DEOXYURIDINE 5'-TRIPHOSPHATE NUCLEOTIDOHYDROLASE"/>
    <property type="match status" value="1"/>
</dbReference>
<evidence type="ECO:0000313" key="9">
    <source>
        <dbReference type="EMBL" id="TPW31404.1"/>
    </source>
</evidence>
<comment type="caution">
    <text evidence="7">Lacks conserved residue(s) required for the propagation of feature annotation.</text>
</comment>
<protein>
    <recommendedName>
        <fullName evidence="7">Deoxyuridine 5'-triphosphate nucleotidohydrolase</fullName>
        <shortName evidence="7">dUTPase</shortName>
        <ecNumber evidence="7">3.6.1.23</ecNumber>
    </recommendedName>
    <alternativeName>
        <fullName evidence="7">dUTP pyrophosphatase</fullName>
    </alternativeName>
</protein>
<comment type="caution">
    <text evidence="9">The sequence shown here is derived from an EMBL/GenBank/DDBJ whole genome shotgun (WGS) entry which is preliminary data.</text>
</comment>
<keyword evidence="10" id="KW-1185">Reference proteome</keyword>
<dbReference type="EMBL" id="VHLG01000003">
    <property type="protein sequence ID" value="TPW31404.1"/>
    <property type="molecule type" value="Genomic_DNA"/>
</dbReference>
<evidence type="ECO:0000256" key="3">
    <source>
        <dbReference type="ARBA" id="ARBA00022801"/>
    </source>
</evidence>
<reference evidence="9 10" key="1">
    <citation type="submission" date="2019-06" db="EMBL/GenBank/DDBJ databases">
        <authorList>
            <person name="Li M."/>
        </authorList>
    </citation>
    <scope>NUCLEOTIDE SEQUENCE [LARGE SCALE GENOMIC DNA]</scope>
    <source>
        <strain evidence="9 10">BGMRC2036</strain>
    </source>
</reference>
<name>A0A506UEK6_9HYPH</name>
<evidence type="ECO:0000256" key="2">
    <source>
        <dbReference type="ARBA" id="ARBA00022723"/>
    </source>
</evidence>
<evidence type="ECO:0000256" key="4">
    <source>
        <dbReference type="ARBA" id="ARBA00022842"/>
    </source>
</evidence>
<dbReference type="NCBIfam" id="TIGR00576">
    <property type="entry name" value="dut"/>
    <property type="match status" value="1"/>
</dbReference>
<dbReference type="GO" id="GO:0006226">
    <property type="term" value="P:dUMP biosynthetic process"/>
    <property type="evidence" value="ECO:0007669"/>
    <property type="project" value="UniProtKB-UniRule"/>
</dbReference>
<keyword evidence="2 7" id="KW-0479">Metal-binding</keyword>
<organism evidence="9 10">
    <name type="scientific">Martelella alba</name>
    <dbReference type="NCBI Taxonomy" id="2590451"/>
    <lineage>
        <taxon>Bacteria</taxon>
        <taxon>Pseudomonadati</taxon>
        <taxon>Pseudomonadota</taxon>
        <taxon>Alphaproteobacteria</taxon>
        <taxon>Hyphomicrobiales</taxon>
        <taxon>Aurantimonadaceae</taxon>
        <taxon>Martelella</taxon>
    </lineage>
</organism>
<dbReference type="UniPathway" id="UPA00610">
    <property type="reaction ID" value="UER00666"/>
</dbReference>
<comment type="similarity">
    <text evidence="1 7">Belongs to the dUTPase family.</text>
</comment>
<dbReference type="InterPro" id="IPR008181">
    <property type="entry name" value="dUTPase"/>
</dbReference>